<gene>
    <name evidence="12" type="ORF">LY89DRAFT_573032</name>
</gene>
<dbReference type="InterPro" id="IPR040025">
    <property type="entry name" value="Znf622/Rei1/Reh1"/>
</dbReference>
<dbReference type="PANTHER" id="PTHR13182">
    <property type="entry name" value="ZINC FINGER PROTEIN 622"/>
    <property type="match status" value="1"/>
</dbReference>
<dbReference type="Pfam" id="PF12756">
    <property type="entry name" value="zf-C2H2_2"/>
    <property type="match status" value="1"/>
</dbReference>
<dbReference type="GeneID" id="28818397"/>
<dbReference type="AlphaFoldDB" id="A0A194XVI7"/>
<dbReference type="RefSeq" id="XP_018078695.1">
    <property type="nucleotide sequence ID" value="XM_018208671.1"/>
</dbReference>
<evidence type="ECO:0000256" key="2">
    <source>
        <dbReference type="ARBA" id="ARBA00022490"/>
    </source>
</evidence>
<comment type="similarity">
    <text evidence="8">Belongs to the REI1 family.</text>
</comment>
<dbReference type="SMART" id="SM00355">
    <property type="entry name" value="ZnF_C2H2"/>
    <property type="match status" value="4"/>
</dbReference>
<dbReference type="GO" id="GO:0042273">
    <property type="term" value="P:ribosomal large subunit biogenesis"/>
    <property type="evidence" value="ECO:0007669"/>
    <property type="project" value="TreeGrafter"/>
</dbReference>
<dbReference type="SUPFAM" id="SSF57667">
    <property type="entry name" value="beta-beta-alpha zinc fingers"/>
    <property type="match status" value="2"/>
</dbReference>
<keyword evidence="4" id="KW-0479">Metal-binding</keyword>
<keyword evidence="7" id="KW-0862">Zinc</keyword>
<dbReference type="Proteomes" id="UP000070700">
    <property type="component" value="Unassembled WGS sequence"/>
</dbReference>
<dbReference type="KEGG" id="psco:LY89DRAFT_573032"/>
<reference evidence="12 13" key="1">
    <citation type="submission" date="2015-10" db="EMBL/GenBank/DDBJ databases">
        <title>Full genome of DAOMC 229536 Phialocephala scopiformis, a fungal endophyte of spruce producing the potent anti-insectan compound rugulosin.</title>
        <authorList>
            <consortium name="DOE Joint Genome Institute"/>
            <person name="Walker A.K."/>
            <person name="Frasz S.L."/>
            <person name="Seifert K.A."/>
            <person name="Miller J.D."/>
            <person name="Mondo S.J."/>
            <person name="Labutti K."/>
            <person name="Lipzen A."/>
            <person name="Dockter R."/>
            <person name="Kennedy M."/>
            <person name="Grigoriev I.V."/>
            <person name="Spatafora J.W."/>
        </authorList>
    </citation>
    <scope>NUCLEOTIDE SEQUENCE [LARGE SCALE GENOMIC DNA]</scope>
    <source>
        <strain evidence="12 13">CBS 120377</strain>
    </source>
</reference>
<organism evidence="12 13">
    <name type="scientific">Mollisia scopiformis</name>
    <name type="common">Conifer needle endophyte fungus</name>
    <name type="synonym">Phialocephala scopiformis</name>
    <dbReference type="NCBI Taxonomy" id="149040"/>
    <lineage>
        <taxon>Eukaryota</taxon>
        <taxon>Fungi</taxon>
        <taxon>Dikarya</taxon>
        <taxon>Ascomycota</taxon>
        <taxon>Pezizomycotina</taxon>
        <taxon>Leotiomycetes</taxon>
        <taxon>Helotiales</taxon>
        <taxon>Mollisiaceae</taxon>
        <taxon>Mollisia</taxon>
    </lineage>
</organism>
<evidence type="ECO:0000256" key="5">
    <source>
        <dbReference type="ARBA" id="ARBA00022737"/>
    </source>
</evidence>
<accession>A0A194XVI7</accession>
<keyword evidence="2" id="KW-0963">Cytoplasm</keyword>
<evidence type="ECO:0000256" key="9">
    <source>
        <dbReference type="PROSITE-ProRule" id="PRU00042"/>
    </source>
</evidence>
<evidence type="ECO:0000313" key="12">
    <source>
        <dbReference type="EMBL" id="KUJ24340.1"/>
    </source>
</evidence>
<evidence type="ECO:0000256" key="8">
    <source>
        <dbReference type="ARBA" id="ARBA00034126"/>
    </source>
</evidence>
<feature type="region of interest" description="Disordered" evidence="10">
    <location>
        <begin position="247"/>
        <end position="332"/>
    </location>
</feature>
<evidence type="ECO:0000256" key="7">
    <source>
        <dbReference type="ARBA" id="ARBA00022833"/>
    </source>
</evidence>
<keyword evidence="3" id="KW-0690">Ribosome biogenesis</keyword>
<dbReference type="PROSITE" id="PS00028">
    <property type="entry name" value="ZINC_FINGER_C2H2_1"/>
    <property type="match status" value="2"/>
</dbReference>
<dbReference type="InterPro" id="IPR003604">
    <property type="entry name" value="Matrin/U1-like-C_Znf_C2H2"/>
</dbReference>
<dbReference type="PROSITE" id="PS50157">
    <property type="entry name" value="ZINC_FINGER_C2H2_2"/>
    <property type="match status" value="1"/>
</dbReference>
<dbReference type="FunCoup" id="A0A194XVI7">
    <property type="interactions" value="936"/>
</dbReference>
<feature type="domain" description="C2H2-type" evidence="11">
    <location>
        <begin position="83"/>
        <end position="112"/>
    </location>
</feature>
<dbReference type="PANTHER" id="PTHR13182:SF8">
    <property type="entry name" value="CYTOPLASMIC 60S SUBUNIT BIOGENESIS FACTOR ZNF622"/>
    <property type="match status" value="1"/>
</dbReference>
<keyword evidence="5" id="KW-0677">Repeat</keyword>
<proteinExistence type="inferred from homology"/>
<dbReference type="InParanoid" id="A0A194XVI7"/>
<evidence type="ECO:0000256" key="1">
    <source>
        <dbReference type="ARBA" id="ARBA00004496"/>
    </source>
</evidence>
<dbReference type="GO" id="GO:0008270">
    <property type="term" value="F:zinc ion binding"/>
    <property type="evidence" value="ECO:0007669"/>
    <property type="project" value="UniProtKB-KW"/>
</dbReference>
<keyword evidence="13" id="KW-1185">Reference proteome</keyword>
<feature type="compositionally biased region" description="Basic and acidic residues" evidence="10">
    <location>
        <begin position="294"/>
        <end position="307"/>
    </location>
</feature>
<evidence type="ECO:0000256" key="6">
    <source>
        <dbReference type="ARBA" id="ARBA00022771"/>
    </source>
</evidence>
<dbReference type="Gene3D" id="3.30.160.60">
    <property type="entry name" value="Classic Zinc Finger"/>
    <property type="match status" value="1"/>
</dbReference>
<dbReference type="InterPro" id="IPR036236">
    <property type="entry name" value="Znf_C2H2_sf"/>
</dbReference>
<evidence type="ECO:0000256" key="3">
    <source>
        <dbReference type="ARBA" id="ARBA00022517"/>
    </source>
</evidence>
<feature type="compositionally biased region" description="Polar residues" evidence="10">
    <location>
        <begin position="308"/>
        <end position="327"/>
    </location>
</feature>
<evidence type="ECO:0000256" key="10">
    <source>
        <dbReference type="SAM" id="MobiDB-lite"/>
    </source>
</evidence>
<keyword evidence="6 9" id="KW-0863">Zinc-finger</keyword>
<dbReference type="InterPro" id="IPR041661">
    <property type="entry name" value="ZN622/Rei1/Reh1_Znf-C2H2"/>
</dbReference>
<evidence type="ECO:0000259" key="11">
    <source>
        <dbReference type="PROSITE" id="PS50157"/>
    </source>
</evidence>
<comment type="subcellular location">
    <subcellularLocation>
        <location evidence="1">Cytoplasm</location>
    </subcellularLocation>
</comment>
<protein>
    <recommendedName>
        <fullName evidence="11">C2H2-type domain-containing protein</fullName>
    </recommendedName>
</protein>
<dbReference type="GO" id="GO:0005737">
    <property type="term" value="C:cytoplasm"/>
    <property type="evidence" value="ECO:0007669"/>
    <property type="project" value="UniProtKB-SubCell"/>
</dbReference>
<dbReference type="EMBL" id="KQ947404">
    <property type="protein sequence ID" value="KUJ24340.1"/>
    <property type="molecule type" value="Genomic_DNA"/>
</dbReference>
<dbReference type="InterPro" id="IPR013087">
    <property type="entry name" value="Znf_C2H2_type"/>
</dbReference>
<dbReference type="GO" id="GO:0003676">
    <property type="term" value="F:nucleic acid binding"/>
    <property type="evidence" value="ECO:0007669"/>
    <property type="project" value="InterPro"/>
</dbReference>
<dbReference type="STRING" id="149040.A0A194XVI7"/>
<evidence type="ECO:0000313" key="13">
    <source>
        <dbReference type="Proteomes" id="UP000070700"/>
    </source>
</evidence>
<name>A0A194XVI7_MOLSC</name>
<dbReference type="OrthoDB" id="19329at2759"/>
<sequence>MDANTSASSASAATSFTCNVCQAKFENNLQQRAHSKSDWHVYNLKRHVASLPPISAQVYNDQILAIREASTTAEAVASSAFQKSCTVCEKTFFNHTAYQNHFRSSGHAQEVARLEAKDDLSTSMERITLESQEPTTSSDPDTFIPSACLFCKYDSKSLDLNVAHMQKKHGLFIADQDYLLDLETFIGYLFTVISQFHECLYCGSIKSSEEAARSHMISKGHCNLKPDPGSEYEDFYEVASDIEDEDLEAGAKEGKSPEFLVPDDNELRLPSGRILGHRSQARYYRQHTPASGKSPERKAIEDGKESGESNQEQAEGSRNTSRQLTTRTRGEMGMVGVSEAKKRAVMAVEKKMLKAEIRAKSDYRAGLERLGNKQKYFRVSTDCVWDLTK</sequence>
<dbReference type="SMART" id="SM00451">
    <property type="entry name" value="ZnF_U1"/>
    <property type="match status" value="2"/>
</dbReference>
<dbReference type="GO" id="GO:0030687">
    <property type="term" value="C:preribosome, large subunit precursor"/>
    <property type="evidence" value="ECO:0007669"/>
    <property type="project" value="TreeGrafter"/>
</dbReference>
<evidence type="ECO:0000256" key="4">
    <source>
        <dbReference type="ARBA" id="ARBA00022723"/>
    </source>
</evidence>